<dbReference type="PATRIC" id="fig|1423730.4.peg.638"/>
<keyword evidence="2" id="KW-1185">Reference proteome</keyword>
<evidence type="ECO:0000313" key="2">
    <source>
        <dbReference type="Proteomes" id="UP000050865"/>
    </source>
</evidence>
<organism evidence="1 2">
    <name type="scientific">Lacticaseibacillus camelliae DSM 22697 = JCM 13995</name>
    <dbReference type="NCBI Taxonomy" id="1423730"/>
    <lineage>
        <taxon>Bacteria</taxon>
        <taxon>Bacillati</taxon>
        <taxon>Bacillota</taxon>
        <taxon>Bacilli</taxon>
        <taxon>Lactobacillales</taxon>
        <taxon>Lactobacillaceae</taxon>
        <taxon>Lacticaseibacillus</taxon>
    </lineage>
</organism>
<name>A0A0R2FB58_9LACO</name>
<sequence length="81" mass="8841">MNNSLSALGAKSRLDDLDQLVYLKDENNQASVEPVGLLCEGDHLYVIQVSYYTLGRGAEINRGAVYIRKTQPASSLSKPGQ</sequence>
<dbReference type="AlphaFoldDB" id="A0A0R2FB58"/>
<dbReference type="Proteomes" id="UP000050865">
    <property type="component" value="Unassembled WGS sequence"/>
</dbReference>
<protein>
    <submittedName>
        <fullName evidence="1">Uncharacterized protein</fullName>
    </submittedName>
</protein>
<accession>A0A0R2FB58</accession>
<gene>
    <name evidence="1" type="ORF">FC75_GL000612</name>
</gene>
<dbReference type="EMBL" id="AYZJ01000013">
    <property type="protein sequence ID" value="KRN25342.1"/>
    <property type="molecule type" value="Genomic_DNA"/>
</dbReference>
<reference evidence="1 2" key="1">
    <citation type="journal article" date="2015" name="Genome Announc.">
        <title>Expanding the biotechnology potential of lactobacilli through comparative genomics of 213 strains and associated genera.</title>
        <authorList>
            <person name="Sun Z."/>
            <person name="Harris H.M."/>
            <person name="McCann A."/>
            <person name="Guo C."/>
            <person name="Argimon S."/>
            <person name="Zhang W."/>
            <person name="Yang X."/>
            <person name="Jeffery I.B."/>
            <person name="Cooney J.C."/>
            <person name="Kagawa T.F."/>
            <person name="Liu W."/>
            <person name="Song Y."/>
            <person name="Salvetti E."/>
            <person name="Wrobel A."/>
            <person name="Rasinkangas P."/>
            <person name="Parkhill J."/>
            <person name="Rea M.C."/>
            <person name="O'Sullivan O."/>
            <person name="Ritari J."/>
            <person name="Douillard F.P."/>
            <person name="Paul Ross R."/>
            <person name="Yang R."/>
            <person name="Briner A.E."/>
            <person name="Felis G.E."/>
            <person name="de Vos W.M."/>
            <person name="Barrangou R."/>
            <person name="Klaenhammer T.R."/>
            <person name="Caufield P.W."/>
            <person name="Cui Y."/>
            <person name="Zhang H."/>
            <person name="O'Toole P.W."/>
        </authorList>
    </citation>
    <scope>NUCLEOTIDE SEQUENCE [LARGE SCALE GENOMIC DNA]</scope>
    <source>
        <strain evidence="1 2">DSM 22697</strain>
    </source>
</reference>
<proteinExistence type="predicted"/>
<evidence type="ECO:0000313" key="1">
    <source>
        <dbReference type="EMBL" id="KRN25342.1"/>
    </source>
</evidence>
<comment type="caution">
    <text evidence="1">The sequence shown here is derived from an EMBL/GenBank/DDBJ whole genome shotgun (WGS) entry which is preliminary data.</text>
</comment>